<evidence type="ECO:0000313" key="3">
    <source>
        <dbReference type="Proteomes" id="UP001147782"/>
    </source>
</evidence>
<dbReference type="InterPro" id="IPR021858">
    <property type="entry name" value="Fun_TF"/>
</dbReference>
<keyword evidence="3" id="KW-1185">Reference proteome</keyword>
<dbReference type="GeneID" id="81441236"/>
<dbReference type="InterPro" id="IPR025212">
    <property type="entry name" value="CAD_CENP-Q"/>
</dbReference>
<dbReference type="PANTHER" id="PTHR37540:SF5">
    <property type="entry name" value="TRANSCRIPTION FACTOR DOMAIN-CONTAINING PROTEIN"/>
    <property type="match status" value="1"/>
</dbReference>
<evidence type="ECO:0000313" key="2">
    <source>
        <dbReference type="EMBL" id="KAJ5363430.1"/>
    </source>
</evidence>
<sequence>MPKDKFYMPETSTPIDDGTRRPIPQPGHRGFMFVNTQADVSPFTSMRREIKSFVAKKANQRRKKEAIDRLKSFQPFSARTPQREENEMENVHGNNTQFPHSIYDNSILPVKASTVISQNHADPFLANPVPMNNAMHVYFHHYRSYVIPKTYPFNADRMNTWWTERSLVSPALLYTKLCIGAGHKAALESRNGVSSVVTQKSLRDCIKFRTNAIRALNDLLRNPVTAVAESTVLSVGSIVTIETINAEFAALQTHMKGLATLIELAGGLDAFEYMTLSSVYHAVSGYAALQNKPPIIPMSAKFRSEVLHEPAIFHPRPNEDHAIGFVIPPYIATLGSRFAASSPWYTEISPSLKDFLTIFTRLIQHFELGKVYPEIVEPTDNELFAIFQHDFLSAIPANNPTLHTSNDYINPPIRYSIIIYLWACVSHLQSLPIVRHMVETFKDTLAPRVPYLLVAAPDLLLWMLVLGVLASKGNKNTRSWFVLHSAHVARRLGISDRNQARRLLGEFFYTDQPEDLGEGLCIEEVVASSVRICRSNDSGFDRPISRPTALFWATRLAGLDFTNDQHHNTTQHDTTMPPKRKRSRDGDAGNLENDSRKRYAYLKPSVRRIPEKTIKTKWTTLPEPVQDKVRDLFHSLERPVIVRQQNEKKRIEAQSALRAVVHNLGKRLPRMPFPPITKDSNFDYESALAEHRSLEANFATVKDSSDLLRAEIAKEEALLADEKSSLQEMEKNAKRAETERKRQMKNEHPVLRQLDELPQTNRQGGAEFTLLDTKKSQVTLDELDDDPEIKALMKQLHGHLQSMQSNTAPLAGLKEAVTRSQAALDLYSTPND</sequence>
<feature type="region of interest" description="Disordered" evidence="1">
    <location>
        <begin position="724"/>
        <end position="744"/>
    </location>
</feature>
<gene>
    <name evidence="2" type="ORF">N7496_009143</name>
</gene>
<reference evidence="2" key="2">
    <citation type="journal article" date="2023" name="IMA Fungus">
        <title>Comparative genomic study of the Penicillium genus elucidates a diverse pangenome and 15 lateral gene transfer events.</title>
        <authorList>
            <person name="Petersen C."/>
            <person name="Sorensen T."/>
            <person name="Nielsen M.R."/>
            <person name="Sondergaard T.E."/>
            <person name="Sorensen J.L."/>
            <person name="Fitzpatrick D.A."/>
            <person name="Frisvad J.C."/>
            <person name="Nielsen K.L."/>
        </authorList>
    </citation>
    <scope>NUCLEOTIDE SEQUENCE</scope>
    <source>
        <strain evidence="2">IBT 29864</strain>
    </source>
</reference>
<accession>A0A9W9V1V3</accession>
<dbReference type="Pfam" id="PF13094">
    <property type="entry name" value="CENP-Q"/>
    <property type="match status" value="1"/>
</dbReference>
<dbReference type="RefSeq" id="XP_056551057.1">
    <property type="nucleotide sequence ID" value="XM_056702057.1"/>
</dbReference>
<comment type="caution">
    <text evidence="2">The sequence shown here is derived from an EMBL/GenBank/DDBJ whole genome shotgun (WGS) entry which is preliminary data.</text>
</comment>
<dbReference type="Pfam" id="PF11951">
    <property type="entry name" value="Fungal_trans_2"/>
    <property type="match status" value="1"/>
</dbReference>
<feature type="region of interest" description="Disordered" evidence="1">
    <location>
        <begin position="1"/>
        <end position="28"/>
    </location>
</feature>
<protein>
    <submittedName>
        <fullName evidence="2">Uncharacterized protein</fullName>
    </submittedName>
</protein>
<dbReference type="Proteomes" id="UP001147782">
    <property type="component" value="Unassembled WGS sequence"/>
</dbReference>
<dbReference type="AlphaFoldDB" id="A0A9W9V1V3"/>
<evidence type="ECO:0000256" key="1">
    <source>
        <dbReference type="SAM" id="MobiDB-lite"/>
    </source>
</evidence>
<organism evidence="2 3">
    <name type="scientific">Penicillium cataractarum</name>
    <dbReference type="NCBI Taxonomy" id="2100454"/>
    <lineage>
        <taxon>Eukaryota</taxon>
        <taxon>Fungi</taxon>
        <taxon>Dikarya</taxon>
        <taxon>Ascomycota</taxon>
        <taxon>Pezizomycotina</taxon>
        <taxon>Eurotiomycetes</taxon>
        <taxon>Eurotiomycetidae</taxon>
        <taxon>Eurotiales</taxon>
        <taxon>Aspergillaceae</taxon>
        <taxon>Penicillium</taxon>
    </lineage>
</organism>
<reference evidence="2" key="1">
    <citation type="submission" date="2022-11" db="EMBL/GenBank/DDBJ databases">
        <authorList>
            <person name="Petersen C."/>
        </authorList>
    </citation>
    <scope>NUCLEOTIDE SEQUENCE</scope>
    <source>
        <strain evidence="2">IBT 29864</strain>
    </source>
</reference>
<dbReference type="EMBL" id="JAPZBS010000008">
    <property type="protein sequence ID" value="KAJ5363430.1"/>
    <property type="molecule type" value="Genomic_DNA"/>
</dbReference>
<feature type="region of interest" description="Disordered" evidence="1">
    <location>
        <begin position="563"/>
        <end position="596"/>
    </location>
</feature>
<dbReference type="OrthoDB" id="3469225at2759"/>
<name>A0A9W9V1V3_9EURO</name>
<dbReference type="PANTHER" id="PTHR37540">
    <property type="entry name" value="TRANSCRIPTION FACTOR (ACR-2), PUTATIVE-RELATED-RELATED"/>
    <property type="match status" value="1"/>
</dbReference>
<proteinExistence type="predicted"/>